<feature type="transmembrane region" description="Helical" evidence="10">
    <location>
        <begin position="933"/>
        <end position="956"/>
    </location>
</feature>
<feature type="transmembrane region" description="Helical" evidence="10">
    <location>
        <begin position="977"/>
        <end position="997"/>
    </location>
</feature>
<dbReference type="Gene3D" id="3.30.70.1440">
    <property type="entry name" value="Multidrug efflux transporter AcrB pore domain"/>
    <property type="match status" value="1"/>
</dbReference>
<evidence type="ECO:0000256" key="8">
    <source>
        <dbReference type="ARBA" id="ARBA00023136"/>
    </source>
</evidence>
<feature type="transmembrane region" description="Helical" evidence="10">
    <location>
        <begin position="12"/>
        <end position="32"/>
    </location>
</feature>
<feature type="transmembrane region" description="Helical" evidence="10">
    <location>
        <begin position="440"/>
        <end position="460"/>
    </location>
</feature>
<feature type="transmembrane region" description="Helical" evidence="10">
    <location>
        <begin position="472"/>
        <end position="499"/>
    </location>
</feature>
<dbReference type="GO" id="GO:0042910">
    <property type="term" value="F:xenobiotic transmembrane transporter activity"/>
    <property type="evidence" value="ECO:0007669"/>
    <property type="project" value="TreeGrafter"/>
</dbReference>
<evidence type="ECO:0000256" key="4">
    <source>
        <dbReference type="ARBA" id="ARBA00022475"/>
    </source>
</evidence>
<keyword evidence="5" id="KW-0997">Cell inner membrane</keyword>
<keyword evidence="3" id="KW-0813">Transport</keyword>
<dbReference type="InterPro" id="IPR004764">
    <property type="entry name" value="MdtF-like"/>
</dbReference>
<reference evidence="12" key="1">
    <citation type="submission" date="2016-10" db="EMBL/GenBank/DDBJ databases">
        <authorList>
            <person name="Varghese N."/>
            <person name="Submissions S."/>
        </authorList>
    </citation>
    <scope>NUCLEOTIDE SEQUENCE [LARGE SCALE GENOMIC DNA]</scope>
    <source>
        <strain evidence="12">DSM 26348</strain>
    </source>
</reference>
<dbReference type="STRING" id="1576369.SAMN05421753_12110"/>
<dbReference type="FunFam" id="1.20.1640.10:FF:000001">
    <property type="entry name" value="Efflux pump membrane transporter"/>
    <property type="match status" value="1"/>
</dbReference>
<dbReference type="PANTHER" id="PTHR32063">
    <property type="match status" value="1"/>
</dbReference>
<keyword evidence="6 10" id="KW-0812">Transmembrane</keyword>
<dbReference type="PANTHER" id="PTHR32063:SF11">
    <property type="entry name" value="CATION OR DRUG EFFLUX SYSTEM PROTEIN"/>
    <property type="match status" value="1"/>
</dbReference>
<feature type="transmembrane region" description="Helical" evidence="10">
    <location>
        <begin position="343"/>
        <end position="362"/>
    </location>
</feature>
<evidence type="ECO:0000256" key="1">
    <source>
        <dbReference type="ARBA" id="ARBA00004429"/>
    </source>
</evidence>
<keyword evidence="7 10" id="KW-1133">Transmembrane helix</keyword>
<dbReference type="Gene3D" id="1.20.1640.10">
    <property type="entry name" value="Multidrug efflux transporter AcrB transmembrane domain"/>
    <property type="match status" value="2"/>
</dbReference>
<dbReference type="FunFam" id="3.30.70.1430:FF:000001">
    <property type="entry name" value="Efflux pump membrane transporter"/>
    <property type="match status" value="1"/>
</dbReference>
<dbReference type="Proteomes" id="UP000199518">
    <property type="component" value="Unassembled WGS sequence"/>
</dbReference>
<dbReference type="InterPro" id="IPR027463">
    <property type="entry name" value="AcrB_DN_DC_subdom"/>
</dbReference>
<protein>
    <submittedName>
        <fullName evidence="11">Multidrug efflux pump</fullName>
    </submittedName>
</protein>
<gene>
    <name evidence="11" type="ORF">SAMN05421753_12110</name>
</gene>
<feature type="compositionally biased region" description="Basic and acidic residues" evidence="9">
    <location>
        <begin position="1054"/>
        <end position="1070"/>
    </location>
</feature>
<keyword evidence="4" id="KW-1003">Cell membrane</keyword>
<feature type="transmembrane region" description="Helical" evidence="10">
    <location>
        <begin position="395"/>
        <end position="419"/>
    </location>
</feature>
<dbReference type="NCBIfam" id="NF000282">
    <property type="entry name" value="RND_permease_1"/>
    <property type="match status" value="1"/>
</dbReference>
<proteinExistence type="inferred from homology"/>
<dbReference type="OrthoDB" id="220575at2"/>
<evidence type="ECO:0000256" key="2">
    <source>
        <dbReference type="ARBA" id="ARBA00010942"/>
    </source>
</evidence>
<evidence type="ECO:0000256" key="5">
    <source>
        <dbReference type="ARBA" id="ARBA00022519"/>
    </source>
</evidence>
<dbReference type="NCBIfam" id="TIGR00915">
    <property type="entry name" value="2A0602"/>
    <property type="match status" value="1"/>
</dbReference>
<accession>A0A1I3RLG3</accession>
<name>A0A1I3RLG3_9PLAN</name>
<dbReference type="Pfam" id="PF00873">
    <property type="entry name" value="ACR_tran"/>
    <property type="match status" value="1"/>
</dbReference>
<comment type="subcellular location">
    <subcellularLocation>
        <location evidence="1">Cell inner membrane</location>
        <topology evidence="1">Multi-pass membrane protein</topology>
    </subcellularLocation>
</comment>
<feature type="transmembrane region" description="Helical" evidence="10">
    <location>
        <begin position="369"/>
        <end position="389"/>
    </location>
</feature>
<evidence type="ECO:0000256" key="7">
    <source>
        <dbReference type="ARBA" id="ARBA00022989"/>
    </source>
</evidence>
<dbReference type="AlphaFoldDB" id="A0A1I3RLG3"/>
<evidence type="ECO:0000313" key="11">
    <source>
        <dbReference type="EMBL" id="SFJ46087.1"/>
    </source>
</evidence>
<evidence type="ECO:0000256" key="10">
    <source>
        <dbReference type="SAM" id="Phobius"/>
    </source>
</evidence>
<feature type="transmembrane region" description="Helical" evidence="10">
    <location>
        <begin position="1009"/>
        <end position="1036"/>
    </location>
</feature>
<dbReference type="InterPro" id="IPR001036">
    <property type="entry name" value="Acrflvin-R"/>
</dbReference>
<dbReference type="Gene3D" id="3.30.70.1430">
    <property type="entry name" value="Multidrug efflux transporter AcrB pore domain"/>
    <property type="match status" value="2"/>
</dbReference>
<dbReference type="GO" id="GO:0009636">
    <property type="term" value="P:response to toxic substance"/>
    <property type="evidence" value="ECO:0007669"/>
    <property type="project" value="UniProtKB-ARBA"/>
</dbReference>
<keyword evidence="8 10" id="KW-0472">Membrane</keyword>
<dbReference type="EMBL" id="FOQD01000021">
    <property type="protein sequence ID" value="SFJ46087.1"/>
    <property type="molecule type" value="Genomic_DNA"/>
</dbReference>
<organism evidence="11 12">
    <name type="scientific">Planctomicrobium piriforme</name>
    <dbReference type="NCBI Taxonomy" id="1576369"/>
    <lineage>
        <taxon>Bacteria</taxon>
        <taxon>Pseudomonadati</taxon>
        <taxon>Planctomycetota</taxon>
        <taxon>Planctomycetia</taxon>
        <taxon>Planctomycetales</taxon>
        <taxon>Planctomycetaceae</taxon>
        <taxon>Planctomicrobium</taxon>
    </lineage>
</organism>
<feature type="region of interest" description="Disordered" evidence="9">
    <location>
        <begin position="1054"/>
        <end position="1081"/>
    </location>
</feature>
<keyword evidence="12" id="KW-1185">Reference proteome</keyword>
<feature type="transmembrane region" description="Helical" evidence="10">
    <location>
        <begin position="876"/>
        <end position="895"/>
    </location>
</feature>
<dbReference type="GO" id="GO:0005886">
    <property type="term" value="C:plasma membrane"/>
    <property type="evidence" value="ECO:0007669"/>
    <property type="project" value="UniProtKB-SubCell"/>
</dbReference>
<feature type="transmembrane region" description="Helical" evidence="10">
    <location>
        <begin position="907"/>
        <end position="927"/>
    </location>
</feature>
<evidence type="ECO:0000313" key="12">
    <source>
        <dbReference type="Proteomes" id="UP000199518"/>
    </source>
</evidence>
<evidence type="ECO:0000256" key="3">
    <source>
        <dbReference type="ARBA" id="ARBA00022448"/>
    </source>
</evidence>
<feature type="transmembrane region" description="Helical" evidence="10">
    <location>
        <begin position="545"/>
        <end position="564"/>
    </location>
</feature>
<comment type="similarity">
    <text evidence="2">Belongs to the resistance-nodulation-cell division (RND) (TC 2.A.6) family.</text>
</comment>
<dbReference type="Gene3D" id="3.30.2090.10">
    <property type="entry name" value="Multidrug efflux transporter AcrB TolC docking domain, DN and DC subdomains"/>
    <property type="match status" value="2"/>
</dbReference>
<evidence type="ECO:0000256" key="6">
    <source>
        <dbReference type="ARBA" id="ARBA00022692"/>
    </source>
</evidence>
<dbReference type="Gene3D" id="3.30.70.1320">
    <property type="entry name" value="Multidrug efflux transporter AcrB pore domain like"/>
    <property type="match status" value="1"/>
</dbReference>
<dbReference type="PRINTS" id="PR00702">
    <property type="entry name" value="ACRIFLAVINRP"/>
</dbReference>
<dbReference type="SUPFAM" id="SSF82693">
    <property type="entry name" value="Multidrug efflux transporter AcrB pore domain, PN1, PN2, PC1 and PC2 subdomains"/>
    <property type="match status" value="4"/>
</dbReference>
<dbReference type="RefSeq" id="WP_092055940.1">
    <property type="nucleotide sequence ID" value="NZ_FOQD01000021.1"/>
</dbReference>
<dbReference type="SUPFAM" id="SSF82866">
    <property type="entry name" value="Multidrug efflux transporter AcrB transmembrane domain"/>
    <property type="match status" value="2"/>
</dbReference>
<dbReference type="GO" id="GO:0015562">
    <property type="term" value="F:efflux transmembrane transporter activity"/>
    <property type="evidence" value="ECO:0007669"/>
    <property type="project" value="InterPro"/>
</dbReference>
<evidence type="ECO:0000256" key="9">
    <source>
        <dbReference type="SAM" id="MobiDB-lite"/>
    </source>
</evidence>
<dbReference type="SUPFAM" id="SSF82714">
    <property type="entry name" value="Multidrug efflux transporter AcrB TolC docking domain, DN and DC subdomains"/>
    <property type="match status" value="2"/>
</dbReference>
<sequence length="1081" mass="117415">MKFAHFFIDRPIFATVISVVTVILGAIAYLTLPAAQYPDIVPPTIVVRASYPGASPEVIADTVATPIEQEVNGVEDMLYMSSQCTVDGQMELTVTFRLGTDLDKAQVLVQNRVATAEARLPEDVRRLGITTVKSSPDLLMVIHLVSPSKKYDQLYISNYALIQVRDSLARVDGVGGVNTLGLREYSMRVWLDPDRLAHLSLTPADVAAALRSQNVQVASGVIGQPPIDQGGDFQLIVSTLGRLLEAEQFANLVVRTGEDGRVIRLKDVSRVELGGREFTINSYLDGQNAVVLAITQRPGSNALATADGVEKTIKEISKTFPQGLEYRIVYNPTVFVRESIDSVIHTLFEAAILVVIVVMVFLQNWRASVIPLIAIPVSLIGTFAAMSAFGFSLNMLSLFGLVLAIGIVVDDAIVVVENVERHIANGLSPREASYKAMDEVTAAVIAIAVGLSAVFVPTAFISGISGQFYRQFALTIAVATLLSAFNSLTLTPALCALLLQPHGAKKDWFSRIWDFCFGWFFRAFNRAFDWASHGYASFVAWNLRLVAIPLFIYVALVGLTGWGFTKVPTGFIPAQDKQYLITVVQLPDGASLARTDAVVKRASDIILKHPGVGHAVSFVGFSGATRSNSPNAAAIFVVPHLAHEGGGHGSPILEQLPSLQQELFAIPDANIFVIAPPPVQGLGTSGGYKFLVQDRGGYGAKALQEATDNLIAAAQKEPTLRGLFTTYRASTPQLFADVDRVKANMLNVSVTDVFDALQANLGSAYVNDFNLYGRTFQVRMQSEQSFRDQAEDIKRLKTRNANGKMVPLGSVVNVEWRSGPDRVVRYNMFPSAEVMGDTAPGFSSGQSIATIERLAKEHLPAGMSIAWTDLAYQQQLAGNTALYIFPLCVLFVFLVHSAEYESWSLPLAIILIAPVCLPFALAGVWVRGMDNNLITQISFVVLIGLAAKNAVLIVEFAKQLEEEGHDRVQAAIEACRLRLRPIIMTSFAFILGVLPLARAVGPGFELRRVLGTAVFAGMLGVTIFGLFLTPTFYVVLRALSTRFWSGRKGFQEHHPASLHKGDSAERHPAQNKELAVAQSGH</sequence>